<dbReference type="EMBL" id="JAAAHY010000218">
    <property type="protein sequence ID" value="KAF9965827.1"/>
    <property type="molecule type" value="Genomic_DNA"/>
</dbReference>
<feature type="compositionally biased region" description="Basic and acidic residues" evidence="2">
    <location>
        <begin position="600"/>
        <end position="616"/>
    </location>
</feature>
<feature type="region of interest" description="Disordered" evidence="2">
    <location>
        <begin position="600"/>
        <end position="636"/>
    </location>
</feature>
<reference evidence="4" key="1">
    <citation type="journal article" date="2020" name="Fungal Divers.">
        <title>Resolving the Mortierellaceae phylogeny through synthesis of multi-gene phylogenetics and phylogenomics.</title>
        <authorList>
            <person name="Vandepol N."/>
            <person name="Liber J."/>
            <person name="Desiro A."/>
            <person name="Na H."/>
            <person name="Kennedy M."/>
            <person name="Barry K."/>
            <person name="Grigoriev I.V."/>
            <person name="Miller A.N."/>
            <person name="O'Donnell K."/>
            <person name="Stajich J.E."/>
            <person name="Bonito G."/>
        </authorList>
    </citation>
    <scope>NUCLEOTIDE SEQUENCE</scope>
    <source>
        <strain evidence="4">CK1249</strain>
    </source>
</reference>
<gene>
    <name evidence="4" type="ORF">BGZ70_004027</name>
</gene>
<feature type="region of interest" description="Disordered" evidence="2">
    <location>
        <begin position="157"/>
        <end position="183"/>
    </location>
</feature>
<comment type="caution">
    <text evidence="4">The sequence shown here is derived from an EMBL/GenBank/DDBJ whole genome shotgun (WGS) entry which is preliminary data.</text>
</comment>
<dbReference type="OrthoDB" id="8117402at2759"/>
<feature type="compositionally biased region" description="Acidic residues" evidence="2">
    <location>
        <begin position="460"/>
        <end position="472"/>
    </location>
</feature>
<evidence type="ECO:0000259" key="3">
    <source>
        <dbReference type="PROSITE" id="PS50157"/>
    </source>
</evidence>
<evidence type="ECO:0000256" key="2">
    <source>
        <dbReference type="SAM" id="MobiDB-lite"/>
    </source>
</evidence>
<dbReference type="SUPFAM" id="SSF57667">
    <property type="entry name" value="beta-beta-alpha zinc fingers"/>
    <property type="match status" value="1"/>
</dbReference>
<accession>A0A9P6M4V2</accession>
<evidence type="ECO:0000256" key="1">
    <source>
        <dbReference type="PROSITE-ProRule" id="PRU00042"/>
    </source>
</evidence>
<dbReference type="Gene3D" id="3.30.160.60">
    <property type="entry name" value="Classic Zinc Finger"/>
    <property type="match status" value="1"/>
</dbReference>
<dbReference type="InterPro" id="IPR036236">
    <property type="entry name" value="Znf_C2H2_sf"/>
</dbReference>
<name>A0A9P6M4V2_MORAP</name>
<keyword evidence="1" id="KW-0479">Metal-binding</keyword>
<dbReference type="PROSITE" id="PS50157">
    <property type="entry name" value="ZINC_FINGER_C2H2_2"/>
    <property type="match status" value="1"/>
</dbReference>
<dbReference type="AlphaFoldDB" id="A0A9P6M4V2"/>
<organism evidence="4 5">
    <name type="scientific">Mortierella alpina</name>
    <name type="common">Oleaginous fungus</name>
    <name type="synonym">Mortierella renispora</name>
    <dbReference type="NCBI Taxonomy" id="64518"/>
    <lineage>
        <taxon>Eukaryota</taxon>
        <taxon>Fungi</taxon>
        <taxon>Fungi incertae sedis</taxon>
        <taxon>Mucoromycota</taxon>
        <taxon>Mortierellomycotina</taxon>
        <taxon>Mortierellomycetes</taxon>
        <taxon>Mortierellales</taxon>
        <taxon>Mortierellaceae</taxon>
        <taxon>Mortierella</taxon>
    </lineage>
</organism>
<evidence type="ECO:0000313" key="4">
    <source>
        <dbReference type="EMBL" id="KAF9965827.1"/>
    </source>
</evidence>
<proteinExistence type="predicted"/>
<dbReference type="PROSITE" id="PS00028">
    <property type="entry name" value="ZINC_FINGER_C2H2_1"/>
    <property type="match status" value="1"/>
</dbReference>
<keyword evidence="1" id="KW-0863">Zinc-finger</keyword>
<feature type="compositionally biased region" description="Low complexity" evidence="2">
    <location>
        <begin position="169"/>
        <end position="181"/>
    </location>
</feature>
<dbReference type="GO" id="GO:0008270">
    <property type="term" value="F:zinc ion binding"/>
    <property type="evidence" value="ECO:0007669"/>
    <property type="project" value="UniProtKB-KW"/>
</dbReference>
<dbReference type="Proteomes" id="UP000738359">
    <property type="component" value="Unassembled WGS sequence"/>
</dbReference>
<protein>
    <recommendedName>
        <fullName evidence="3">C2H2-type domain-containing protein</fullName>
    </recommendedName>
</protein>
<evidence type="ECO:0000313" key="5">
    <source>
        <dbReference type="Proteomes" id="UP000738359"/>
    </source>
</evidence>
<feature type="region of interest" description="Disordered" evidence="2">
    <location>
        <begin position="316"/>
        <end position="336"/>
    </location>
</feature>
<feature type="region of interest" description="Disordered" evidence="2">
    <location>
        <begin position="433"/>
        <end position="504"/>
    </location>
</feature>
<dbReference type="SMART" id="SM00355">
    <property type="entry name" value="ZnF_C2H2"/>
    <property type="match status" value="1"/>
</dbReference>
<feature type="domain" description="C2H2-type" evidence="3">
    <location>
        <begin position="507"/>
        <end position="536"/>
    </location>
</feature>
<sequence>MPVQDNPMTSQEFFAAAHSSIPDSSASSAFETMVATDSSQTDNYWLGEYMDSQAFPQMQYEHLMFQGMNADSQAIRQQQDSLQLFIPPLMGFTDHGPGLHRQQPDFRSSDMLIPFNANAAAAAVDPNAPASILLQAEKQSRLGDCVVEEMIMTTPNCSTSTAPNSMRASPSPSFSSGTTSGDQSVVVKIEDDESPRASMSNVQVVDESTAASHCRTPSPFVEDALRSANAITHRGGNAQSVTYVQEHAPEIVVQQMQLQIHQEHQQLQMRMQAFAQTYGQPFASGHHGEGSMTRSHQETAPHLHFAQPFRSMSSQTLSQVSPHVQMASPAEGHPEKISTKSDSVLQLQQLQHQPYGDNLLVGISGITDQETLQALTDAAASSSLSQDLVFGPNLRSMLIEGSSQPNYSKHELYEPALPLSVVAPSPSTLVMRNAHRSRRNSPYPGNSSANARKRSRSHDEDDEDEEDDEGNDDDRRSSESQPGSTPPFPSSSKTSNKHSYPNNNYPHKCKHPGCDRTFASVGLLKSHVVSHNEDKKYWCNLCSYDGVTPRPPAPPAWPGAPVHIPEVKRYKRNHDLLRHKREQHPPIEVKIQRELERQLAKEARKQKNAAERRERSAVGSGRNGGGRRGEVALTSKPTEMDTAAYMAIARETAMRAYYMNAGGLDPGVGNNNASSSNRHPEQMMQQLQAIQLQQQNQQLQPQYWMQTATTPAIQTMNNALLLQQQQQQQQQQQYHQQQNQHHPRAMTLMDTMSASTPYSTGMSTATGYGPGLLLPTPAPTAHHSRSGSTHGDITASLGVPSVQFPHHGADGDENTAVRGVGPTRRALARSTASRVRGKVSTVDEDQRGENFHPYAGRYRRTLHRW</sequence>
<dbReference type="InterPro" id="IPR013087">
    <property type="entry name" value="Znf_C2H2_type"/>
</dbReference>
<keyword evidence="1" id="KW-0862">Zinc</keyword>
<feature type="compositionally biased region" description="Polar residues" evidence="2">
    <location>
        <begin position="157"/>
        <end position="168"/>
    </location>
</feature>
<keyword evidence="5" id="KW-1185">Reference proteome</keyword>